<accession>A0A2A9NBZ5</accession>
<dbReference type="OrthoDB" id="3357408at2759"/>
<keyword evidence="1" id="KW-0472">Membrane</keyword>
<evidence type="ECO:0000256" key="1">
    <source>
        <dbReference type="SAM" id="Phobius"/>
    </source>
</evidence>
<feature type="transmembrane region" description="Helical" evidence="1">
    <location>
        <begin position="121"/>
        <end position="142"/>
    </location>
</feature>
<protein>
    <submittedName>
        <fullName evidence="2">Uncharacterized protein</fullName>
    </submittedName>
</protein>
<dbReference type="Proteomes" id="UP000242287">
    <property type="component" value="Unassembled WGS sequence"/>
</dbReference>
<keyword evidence="1" id="KW-1133">Transmembrane helix</keyword>
<dbReference type="EMBL" id="KZ302453">
    <property type="protein sequence ID" value="PFH45286.1"/>
    <property type="molecule type" value="Genomic_DNA"/>
</dbReference>
<sequence>MIARAVFQPQEPATEALVEHVQSAFWACVIGNTIYSTTWTNRLSKLVAMIAYRITSVAKMNKNPTRQFRFVLRVIIESGLVIVATGILAFVISFGTNRFAILFISAAVSINNNSSNKLLKIVTQTFQITGIAFNLILIRVMYNVNNDAVYTARGPLTTIQFTNGASVVTQSSSRSGEGDIEQGKLTTHGLPEVESKYMTRIFNSHHKQLFGTSKVQKML</sequence>
<name>A0A2A9NBZ5_9AGAR</name>
<gene>
    <name evidence="2" type="ORF">AMATHDRAFT_51732</name>
</gene>
<feature type="transmembrane region" description="Helical" evidence="1">
    <location>
        <begin position="70"/>
        <end position="92"/>
    </location>
</feature>
<evidence type="ECO:0000313" key="2">
    <source>
        <dbReference type="EMBL" id="PFH45286.1"/>
    </source>
</evidence>
<evidence type="ECO:0000313" key="3">
    <source>
        <dbReference type="Proteomes" id="UP000242287"/>
    </source>
</evidence>
<reference evidence="2 3" key="1">
    <citation type="submission" date="2014-02" db="EMBL/GenBank/DDBJ databases">
        <title>Transposable element dynamics among asymbiotic and ectomycorrhizal Amanita fungi.</title>
        <authorList>
            <consortium name="DOE Joint Genome Institute"/>
            <person name="Hess J."/>
            <person name="Skrede I."/>
            <person name="Wolfe B."/>
            <person name="LaButti K."/>
            <person name="Ohm R.A."/>
            <person name="Grigoriev I.V."/>
            <person name="Pringle A."/>
        </authorList>
    </citation>
    <scope>NUCLEOTIDE SEQUENCE [LARGE SCALE GENOMIC DNA]</scope>
    <source>
        <strain evidence="2 3">SKay4041</strain>
    </source>
</reference>
<dbReference type="AlphaFoldDB" id="A0A2A9NBZ5"/>
<keyword evidence="1" id="KW-0812">Transmembrane</keyword>
<keyword evidence="3" id="KW-1185">Reference proteome</keyword>
<proteinExistence type="predicted"/>
<organism evidence="2 3">
    <name type="scientific">Amanita thiersii Skay4041</name>
    <dbReference type="NCBI Taxonomy" id="703135"/>
    <lineage>
        <taxon>Eukaryota</taxon>
        <taxon>Fungi</taxon>
        <taxon>Dikarya</taxon>
        <taxon>Basidiomycota</taxon>
        <taxon>Agaricomycotina</taxon>
        <taxon>Agaricomycetes</taxon>
        <taxon>Agaricomycetidae</taxon>
        <taxon>Agaricales</taxon>
        <taxon>Pluteineae</taxon>
        <taxon>Amanitaceae</taxon>
        <taxon>Amanita</taxon>
    </lineage>
</organism>